<keyword evidence="8 9" id="KW-0472">Membrane</keyword>
<feature type="transmembrane region" description="Helical" evidence="9">
    <location>
        <begin position="132"/>
        <end position="154"/>
    </location>
</feature>
<dbReference type="FunFam" id="1.20.1560.10:FF:000011">
    <property type="entry name" value="Multidrug ABC transporter ATP-binding protein"/>
    <property type="match status" value="1"/>
</dbReference>
<dbReference type="PROSITE" id="PS50929">
    <property type="entry name" value="ABC_TM1F"/>
    <property type="match status" value="1"/>
</dbReference>
<keyword evidence="7 9" id="KW-1133">Transmembrane helix</keyword>
<keyword evidence="4 9" id="KW-0812">Transmembrane</keyword>
<feature type="transmembrane region" description="Helical" evidence="9">
    <location>
        <begin position="160"/>
        <end position="179"/>
    </location>
</feature>
<evidence type="ECO:0000256" key="5">
    <source>
        <dbReference type="ARBA" id="ARBA00022741"/>
    </source>
</evidence>
<comment type="subcellular location">
    <subcellularLocation>
        <location evidence="1">Cell membrane</location>
        <topology evidence="1">Multi-pass membrane protein</topology>
    </subcellularLocation>
</comment>
<comment type="caution">
    <text evidence="11">The sequence shown here is derived from an EMBL/GenBank/DDBJ whole genome shotgun (WGS) entry which is preliminary data.</text>
</comment>
<dbReference type="InterPro" id="IPR039421">
    <property type="entry name" value="Type_1_exporter"/>
</dbReference>
<dbReference type="Pfam" id="PF00664">
    <property type="entry name" value="ABC_membrane"/>
    <property type="match status" value="1"/>
</dbReference>
<keyword evidence="2" id="KW-0813">Transport</keyword>
<reference evidence="11" key="1">
    <citation type="journal article" date="2020" name="mSystems">
        <title>Genome- and Community-Level Interaction Insights into Carbon Utilization and Element Cycling Functions of Hydrothermarchaeota in Hydrothermal Sediment.</title>
        <authorList>
            <person name="Zhou Z."/>
            <person name="Liu Y."/>
            <person name="Xu W."/>
            <person name="Pan J."/>
            <person name="Luo Z.H."/>
            <person name="Li M."/>
        </authorList>
    </citation>
    <scope>NUCLEOTIDE SEQUENCE [LARGE SCALE GENOMIC DNA]</scope>
    <source>
        <strain evidence="11">HyVt-76</strain>
    </source>
</reference>
<dbReference type="InterPro" id="IPR036640">
    <property type="entry name" value="ABC1_TM_sf"/>
</dbReference>
<organism evidence="11">
    <name type="scientific">Caldithrix abyssi</name>
    <dbReference type="NCBI Taxonomy" id="187145"/>
    <lineage>
        <taxon>Bacteria</taxon>
        <taxon>Pseudomonadati</taxon>
        <taxon>Calditrichota</taxon>
        <taxon>Calditrichia</taxon>
        <taxon>Calditrichales</taxon>
        <taxon>Calditrichaceae</taxon>
        <taxon>Caldithrix</taxon>
    </lineage>
</organism>
<feature type="transmembrane region" description="Helical" evidence="9">
    <location>
        <begin position="61"/>
        <end position="79"/>
    </location>
</feature>
<dbReference type="InterPro" id="IPR011527">
    <property type="entry name" value="ABC1_TM_dom"/>
</dbReference>
<dbReference type="AlphaFoldDB" id="A0A7V5H3Q4"/>
<evidence type="ECO:0000256" key="6">
    <source>
        <dbReference type="ARBA" id="ARBA00022840"/>
    </source>
</evidence>
<accession>A0A7V5H3Q4</accession>
<protein>
    <submittedName>
        <fullName evidence="11">ABC transporter ATP-binding protein</fullName>
    </submittedName>
</protein>
<dbReference type="PANTHER" id="PTHR43394:SF1">
    <property type="entry name" value="ATP-BINDING CASSETTE SUB-FAMILY B MEMBER 10, MITOCHONDRIAL"/>
    <property type="match status" value="1"/>
</dbReference>
<dbReference type="Gene3D" id="1.20.1560.10">
    <property type="entry name" value="ABC transporter type 1, transmembrane domain"/>
    <property type="match status" value="1"/>
</dbReference>
<evidence type="ECO:0000256" key="7">
    <source>
        <dbReference type="ARBA" id="ARBA00022989"/>
    </source>
</evidence>
<dbReference type="GO" id="GO:0005524">
    <property type="term" value="F:ATP binding"/>
    <property type="evidence" value="ECO:0007669"/>
    <property type="project" value="UniProtKB-KW"/>
</dbReference>
<feature type="transmembrane region" description="Helical" evidence="9">
    <location>
        <begin position="249"/>
        <end position="269"/>
    </location>
</feature>
<evidence type="ECO:0000256" key="2">
    <source>
        <dbReference type="ARBA" id="ARBA00022448"/>
    </source>
</evidence>
<feature type="transmembrane region" description="Helical" evidence="9">
    <location>
        <begin position="21"/>
        <end position="41"/>
    </location>
</feature>
<evidence type="ECO:0000256" key="1">
    <source>
        <dbReference type="ARBA" id="ARBA00004651"/>
    </source>
</evidence>
<gene>
    <name evidence="11" type="ORF">ENL21_05985</name>
</gene>
<dbReference type="GO" id="GO:0005886">
    <property type="term" value="C:plasma membrane"/>
    <property type="evidence" value="ECO:0007669"/>
    <property type="project" value="UniProtKB-SubCell"/>
</dbReference>
<dbReference type="EMBL" id="DRTD01000437">
    <property type="protein sequence ID" value="HHE55314.1"/>
    <property type="molecule type" value="Genomic_DNA"/>
</dbReference>
<evidence type="ECO:0000313" key="11">
    <source>
        <dbReference type="EMBL" id="HHE55314.1"/>
    </source>
</evidence>
<evidence type="ECO:0000256" key="3">
    <source>
        <dbReference type="ARBA" id="ARBA00022475"/>
    </source>
</evidence>
<feature type="domain" description="ABC transmembrane type-1" evidence="10">
    <location>
        <begin position="22"/>
        <end position="304"/>
    </location>
</feature>
<dbReference type="GO" id="GO:0015421">
    <property type="term" value="F:ABC-type oligopeptide transporter activity"/>
    <property type="evidence" value="ECO:0007669"/>
    <property type="project" value="TreeGrafter"/>
</dbReference>
<keyword evidence="3" id="KW-1003">Cell membrane</keyword>
<name>A0A7V5H3Q4_CALAY</name>
<evidence type="ECO:0000259" key="10">
    <source>
        <dbReference type="PROSITE" id="PS50929"/>
    </source>
</evidence>
<feature type="transmembrane region" description="Helical" evidence="9">
    <location>
        <begin position="281"/>
        <end position="303"/>
    </location>
</feature>
<evidence type="ECO:0000256" key="9">
    <source>
        <dbReference type="SAM" id="Phobius"/>
    </source>
</evidence>
<dbReference type="CDD" id="cd18541">
    <property type="entry name" value="ABC_6TM_TmrB_like"/>
    <property type="match status" value="1"/>
</dbReference>
<evidence type="ECO:0000256" key="8">
    <source>
        <dbReference type="ARBA" id="ARBA00023136"/>
    </source>
</evidence>
<evidence type="ECO:0000256" key="4">
    <source>
        <dbReference type="ARBA" id="ARBA00022692"/>
    </source>
</evidence>
<dbReference type="SUPFAM" id="SSF90123">
    <property type="entry name" value="ABC transporter transmembrane region"/>
    <property type="match status" value="1"/>
</dbReference>
<dbReference type="Proteomes" id="UP000886111">
    <property type="component" value="Unassembled WGS sequence"/>
</dbReference>
<sequence length="329" mass="37755">MDVLRLFQQLWPYLMRYKFKLLIGIVFIVIGNLIAIINPQIVRRSIDYLNQPIEISQLLKYAGLIVLITFVQGVFRFLMRRTVIVVSRLIEFDMRNDLFAKLQTLSQSFFQRTPTGDLMARMTSDLNAIRSVLGPGIMYTINTATTMALVFVMMINISTLLTLIALLPIPLLVFLVSYFSKQINKRYSEVQAQFAEISTNVQENLSGIRIIKSYVKEKYEWQDFNRINQKYVQKSLHYIKVHAAFRPMMMMLVGLSIVLTLLVGGKLIINGTITLGQFVAFNLYLGMLIWPSIALGWVLGLFYQGVASMKRLNLIFSAKPDIVDSERVK</sequence>
<keyword evidence="6 11" id="KW-0067">ATP-binding</keyword>
<feature type="non-terminal residue" evidence="11">
    <location>
        <position position="329"/>
    </location>
</feature>
<proteinExistence type="predicted"/>
<dbReference type="PANTHER" id="PTHR43394">
    <property type="entry name" value="ATP-DEPENDENT PERMEASE MDL1, MITOCHONDRIAL"/>
    <property type="match status" value="1"/>
</dbReference>
<keyword evidence="5" id="KW-0547">Nucleotide-binding</keyword>